<dbReference type="AlphaFoldDB" id="A0A9Q1IA59"/>
<feature type="region of interest" description="Disordered" evidence="1">
    <location>
        <begin position="248"/>
        <end position="303"/>
    </location>
</feature>
<name>A0A9Q1IA59_SYNKA</name>
<feature type="region of interest" description="Disordered" evidence="1">
    <location>
        <begin position="222"/>
        <end position="241"/>
    </location>
</feature>
<feature type="region of interest" description="Disordered" evidence="1">
    <location>
        <begin position="55"/>
        <end position="194"/>
    </location>
</feature>
<sequence>MACLFGGTPAMLLVGLLGHMDLAVSGELPLSSQSNGSESIRRHSLLHELAVMLPTRKRLRRQTPGSAENSTPVPEPEASGETSQLGEARQTAQRAGPSQENVIEPQTQQAESVKEAAVLGTATASGETSLKGGSEDASAETLESVELGQNEQSSGEGAVEAPAIGSQGNSEIEDMDQDYNSDTQSVSDVLSQDSLKQQARRTSAGLVLHLSTITDAAVRLDADDEGPLRPGTANTDANANNLASVSSARRCERGGAEPGAAAPEGFVGLKDVGGRARGPTGRLSVHRRGFKRRSAGVTRRAWP</sequence>
<keyword evidence="2" id="KW-0732">Signal</keyword>
<feature type="compositionally biased region" description="Polar residues" evidence="1">
    <location>
        <begin position="63"/>
        <end position="72"/>
    </location>
</feature>
<feature type="compositionally biased region" description="Basic residues" evidence="1">
    <location>
        <begin position="284"/>
        <end position="294"/>
    </location>
</feature>
<evidence type="ECO:0000256" key="1">
    <source>
        <dbReference type="SAM" id="MobiDB-lite"/>
    </source>
</evidence>
<comment type="caution">
    <text evidence="3">The sequence shown here is derived from an EMBL/GenBank/DDBJ whole genome shotgun (WGS) entry which is preliminary data.</text>
</comment>
<protein>
    <submittedName>
        <fullName evidence="3">Uncharacterized protein</fullName>
    </submittedName>
</protein>
<evidence type="ECO:0000313" key="3">
    <source>
        <dbReference type="EMBL" id="KAJ8334213.1"/>
    </source>
</evidence>
<evidence type="ECO:0000256" key="2">
    <source>
        <dbReference type="SAM" id="SignalP"/>
    </source>
</evidence>
<keyword evidence="4" id="KW-1185">Reference proteome</keyword>
<reference evidence="3" key="1">
    <citation type="journal article" date="2023" name="Science">
        <title>Genome structures resolve the early diversification of teleost fishes.</title>
        <authorList>
            <person name="Parey E."/>
            <person name="Louis A."/>
            <person name="Montfort J."/>
            <person name="Bouchez O."/>
            <person name="Roques C."/>
            <person name="Iampietro C."/>
            <person name="Lluch J."/>
            <person name="Castinel A."/>
            <person name="Donnadieu C."/>
            <person name="Desvignes T."/>
            <person name="Floi Bucao C."/>
            <person name="Jouanno E."/>
            <person name="Wen M."/>
            <person name="Mejri S."/>
            <person name="Dirks R."/>
            <person name="Jansen H."/>
            <person name="Henkel C."/>
            <person name="Chen W.J."/>
            <person name="Zahm M."/>
            <person name="Cabau C."/>
            <person name="Klopp C."/>
            <person name="Thompson A.W."/>
            <person name="Robinson-Rechavi M."/>
            <person name="Braasch I."/>
            <person name="Lecointre G."/>
            <person name="Bobe J."/>
            <person name="Postlethwait J.H."/>
            <person name="Berthelot C."/>
            <person name="Roest Crollius H."/>
            <person name="Guiguen Y."/>
        </authorList>
    </citation>
    <scope>NUCLEOTIDE SEQUENCE</scope>
    <source>
        <strain evidence="3">WJC10195</strain>
    </source>
</reference>
<feature type="compositionally biased region" description="Polar residues" evidence="1">
    <location>
        <begin position="180"/>
        <end position="194"/>
    </location>
</feature>
<evidence type="ECO:0000313" key="4">
    <source>
        <dbReference type="Proteomes" id="UP001152622"/>
    </source>
</evidence>
<organism evidence="3 4">
    <name type="scientific">Synaphobranchus kaupii</name>
    <name type="common">Kaup's arrowtooth eel</name>
    <dbReference type="NCBI Taxonomy" id="118154"/>
    <lineage>
        <taxon>Eukaryota</taxon>
        <taxon>Metazoa</taxon>
        <taxon>Chordata</taxon>
        <taxon>Craniata</taxon>
        <taxon>Vertebrata</taxon>
        <taxon>Euteleostomi</taxon>
        <taxon>Actinopterygii</taxon>
        <taxon>Neopterygii</taxon>
        <taxon>Teleostei</taxon>
        <taxon>Anguilliformes</taxon>
        <taxon>Synaphobranchidae</taxon>
        <taxon>Synaphobranchus</taxon>
    </lineage>
</organism>
<proteinExistence type="predicted"/>
<feature type="chain" id="PRO_5040453026" evidence="2">
    <location>
        <begin position="27"/>
        <end position="303"/>
    </location>
</feature>
<feature type="compositionally biased region" description="Polar residues" evidence="1">
    <location>
        <begin position="80"/>
        <end position="111"/>
    </location>
</feature>
<dbReference type="EMBL" id="JAINUF010000021">
    <property type="protein sequence ID" value="KAJ8334213.1"/>
    <property type="molecule type" value="Genomic_DNA"/>
</dbReference>
<gene>
    <name evidence="3" type="ORF">SKAU_G00398520</name>
</gene>
<feature type="compositionally biased region" description="Low complexity" evidence="1">
    <location>
        <begin position="232"/>
        <end position="241"/>
    </location>
</feature>
<accession>A0A9Q1IA59</accession>
<dbReference type="Proteomes" id="UP001152622">
    <property type="component" value="Chromosome 21"/>
</dbReference>
<feature type="signal peptide" evidence="2">
    <location>
        <begin position="1"/>
        <end position="26"/>
    </location>
</feature>